<dbReference type="SMART" id="SM01130">
    <property type="entry name" value="DHDPS"/>
    <property type="match status" value="1"/>
</dbReference>
<name>A0A261U4D9_9BORD</name>
<dbReference type="OrthoDB" id="9816489at2"/>
<sequence>MSALIPDTPRLRGVLSPVLTPFNPDYSPSAPRFVAHCKNLLEQGVGLAIFGTNSEANSLSVAEKRALLDALLEAGLPAARMMPGTGACALPDAIELTRHAVSAGCAGVLMLPPFYYKGVSDEGLYRAFAQVIDEVADESLRVYLYHIPPVAQVGISMGLIERLLKAYPKNIAGIKDSSGDWSNTEAMLKAFQPQGFDVFAGSETFLLRTLRGGGVGCITATGNVNPGPIAELYREWQSDNADTLQAGLDAVRNVFQKFPMIPAMKAAIAQRAGDEGWATVRPPLVELTAAQRASLEDGLASVNFEIPGAQTLALPK</sequence>
<dbReference type="RefSeq" id="WP_094821166.1">
    <property type="nucleotide sequence ID" value="NZ_NEVO01000007.1"/>
</dbReference>
<keyword evidence="1 2" id="KW-0456">Lyase</keyword>
<evidence type="ECO:0000256" key="1">
    <source>
        <dbReference type="ARBA" id="ARBA00023239"/>
    </source>
</evidence>
<dbReference type="PIRSF" id="PIRSF001365">
    <property type="entry name" value="DHDPS"/>
    <property type="match status" value="1"/>
</dbReference>
<feature type="active site" description="Proton donor/acceptor" evidence="3">
    <location>
        <position position="145"/>
    </location>
</feature>
<dbReference type="GO" id="GO:0008840">
    <property type="term" value="F:4-hydroxy-tetrahydrodipicolinate synthase activity"/>
    <property type="evidence" value="ECO:0007669"/>
    <property type="project" value="TreeGrafter"/>
</dbReference>
<keyword evidence="6" id="KW-1185">Reference proteome</keyword>
<evidence type="ECO:0000313" key="5">
    <source>
        <dbReference type="EMBL" id="OZI56100.1"/>
    </source>
</evidence>
<dbReference type="Proteomes" id="UP000216885">
    <property type="component" value="Unassembled WGS sequence"/>
</dbReference>
<dbReference type="Gene3D" id="3.20.20.70">
    <property type="entry name" value="Aldolase class I"/>
    <property type="match status" value="1"/>
</dbReference>
<dbReference type="Pfam" id="PF00701">
    <property type="entry name" value="DHDPS"/>
    <property type="match status" value="1"/>
</dbReference>
<proteinExistence type="inferred from homology"/>
<accession>A0A261U4D9</accession>
<protein>
    <submittedName>
        <fullName evidence="5">Dihydrodipicolinate synthase family protein</fullName>
    </submittedName>
</protein>
<dbReference type="PANTHER" id="PTHR12128">
    <property type="entry name" value="DIHYDRODIPICOLINATE SYNTHASE"/>
    <property type="match status" value="1"/>
</dbReference>
<comment type="caution">
    <text evidence="5">The sequence shown here is derived from an EMBL/GenBank/DDBJ whole genome shotgun (WGS) entry which is preliminary data.</text>
</comment>
<dbReference type="AlphaFoldDB" id="A0A261U4D9"/>
<dbReference type="PANTHER" id="PTHR12128:SF67">
    <property type="entry name" value="BLR3884 PROTEIN"/>
    <property type="match status" value="1"/>
</dbReference>
<feature type="active site" description="Schiff-base intermediate with substrate" evidence="3">
    <location>
        <position position="175"/>
    </location>
</feature>
<evidence type="ECO:0000256" key="3">
    <source>
        <dbReference type="PIRSR" id="PIRSR001365-1"/>
    </source>
</evidence>
<reference evidence="5 6" key="1">
    <citation type="submission" date="2017-05" db="EMBL/GenBank/DDBJ databases">
        <title>Complete and WGS of Bordetella genogroups.</title>
        <authorList>
            <person name="Spilker T."/>
            <person name="LiPuma J."/>
        </authorList>
    </citation>
    <scope>NUCLEOTIDE SEQUENCE [LARGE SCALE GENOMIC DNA]</scope>
    <source>
        <strain evidence="5 6">AU9919</strain>
    </source>
</reference>
<evidence type="ECO:0000256" key="2">
    <source>
        <dbReference type="PIRNR" id="PIRNR001365"/>
    </source>
</evidence>
<dbReference type="SUPFAM" id="SSF51569">
    <property type="entry name" value="Aldolase"/>
    <property type="match status" value="1"/>
</dbReference>
<evidence type="ECO:0000313" key="6">
    <source>
        <dbReference type="Proteomes" id="UP000216885"/>
    </source>
</evidence>
<feature type="binding site" evidence="4">
    <location>
        <position position="218"/>
    </location>
    <ligand>
        <name>pyruvate</name>
        <dbReference type="ChEBI" id="CHEBI:15361"/>
    </ligand>
</feature>
<gene>
    <name evidence="5" type="ORF">CAL20_11670</name>
</gene>
<dbReference type="InterPro" id="IPR013785">
    <property type="entry name" value="Aldolase_TIM"/>
</dbReference>
<organism evidence="5 6">
    <name type="scientific">Bordetella genomosp. 4</name>
    <dbReference type="NCBI Taxonomy" id="463044"/>
    <lineage>
        <taxon>Bacteria</taxon>
        <taxon>Pseudomonadati</taxon>
        <taxon>Pseudomonadota</taxon>
        <taxon>Betaproteobacteria</taxon>
        <taxon>Burkholderiales</taxon>
        <taxon>Alcaligenaceae</taxon>
        <taxon>Bordetella</taxon>
    </lineage>
</organism>
<comment type="similarity">
    <text evidence="2">Belongs to the DapA family.</text>
</comment>
<evidence type="ECO:0000256" key="4">
    <source>
        <dbReference type="PIRSR" id="PIRSR001365-2"/>
    </source>
</evidence>
<dbReference type="EMBL" id="NEVQ01000013">
    <property type="protein sequence ID" value="OZI56100.1"/>
    <property type="molecule type" value="Genomic_DNA"/>
</dbReference>
<dbReference type="CDD" id="cd00408">
    <property type="entry name" value="DHDPS-like"/>
    <property type="match status" value="1"/>
</dbReference>
<dbReference type="InterPro" id="IPR002220">
    <property type="entry name" value="DapA-like"/>
</dbReference>